<dbReference type="AlphaFoldDB" id="A0A151MZL3"/>
<sequence>MLEGNGATSPTSSFLGCIFNSYGGENRASAKHPARARALGSTSSCRIGASAGSCSPERHRRGPETPPLHFQAKSCSFPGKEHRGVWFARCNWLEMGDPGSGEAERARRIPWAAGSRRGGQQPAKGAAAVGGAGNGPRVR</sequence>
<feature type="region of interest" description="Disordered" evidence="1">
    <location>
        <begin position="110"/>
        <end position="139"/>
    </location>
</feature>
<organism evidence="2 3">
    <name type="scientific">Alligator mississippiensis</name>
    <name type="common">American alligator</name>
    <dbReference type="NCBI Taxonomy" id="8496"/>
    <lineage>
        <taxon>Eukaryota</taxon>
        <taxon>Metazoa</taxon>
        <taxon>Chordata</taxon>
        <taxon>Craniata</taxon>
        <taxon>Vertebrata</taxon>
        <taxon>Euteleostomi</taxon>
        <taxon>Archelosauria</taxon>
        <taxon>Archosauria</taxon>
        <taxon>Crocodylia</taxon>
        <taxon>Alligatoridae</taxon>
        <taxon>Alligatorinae</taxon>
        <taxon>Alligator</taxon>
    </lineage>
</organism>
<proteinExistence type="predicted"/>
<feature type="region of interest" description="Disordered" evidence="1">
    <location>
        <begin position="39"/>
        <end position="69"/>
    </location>
</feature>
<reference evidence="2 3" key="1">
    <citation type="journal article" date="2012" name="Genome Biol.">
        <title>Sequencing three crocodilian genomes to illuminate the evolution of archosaurs and amniotes.</title>
        <authorList>
            <person name="St John J.A."/>
            <person name="Braun E.L."/>
            <person name="Isberg S.R."/>
            <person name="Miles L.G."/>
            <person name="Chong A.Y."/>
            <person name="Gongora J."/>
            <person name="Dalzell P."/>
            <person name="Moran C."/>
            <person name="Bed'hom B."/>
            <person name="Abzhanov A."/>
            <person name="Burgess S.C."/>
            <person name="Cooksey A.M."/>
            <person name="Castoe T.A."/>
            <person name="Crawford N.G."/>
            <person name="Densmore L.D."/>
            <person name="Drew J.C."/>
            <person name="Edwards S.V."/>
            <person name="Faircloth B.C."/>
            <person name="Fujita M.K."/>
            <person name="Greenwold M.J."/>
            <person name="Hoffmann F.G."/>
            <person name="Howard J.M."/>
            <person name="Iguchi T."/>
            <person name="Janes D.E."/>
            <person name="Khan S.Y."/>
            <person name="Kohno S."/>
            <person name="de Koning A.J."/>
            <person name="Lance S.L."/>
            <person name="McCarthy F.M."/>
            <person name="McCormack J.E."/>
            <person name="Merchant M.E."/>
            <person name="Peterson D.G."/>
            <person name="Pollock D.D."/>
            <person name="Pourmand N."/>
            <person name="Raney B.J."/>
            <person name="Roessler K.A."/>
            <person name="Sanford J.R."/>
            <person name="Sawyer R.H."/>
            <person name="Schmidt C.J."/>
            <person name="Triplett E.W."/>
            <person name="Tuberville T.D."/>
            <person name="Venegas-Anaya M."/>
            <person name="Howard J.T."/>
            <person name="Jarvis E.D."/>
            <person name="Guillette L.J.Jr."/>
            <person name="Glenn T.C."/>
            <person name="Green R.E."/>
            <person name="Ray D.A."/>
        </authorList>
    </citation>
    <scope>NUCLEOTIDE SEQUENCE [LARGE SCALE GENOMIC DNA]</scope>
    <source>
        <strain evidence="2">KSC_2009_1</strain>
    </source>
</reference>
<accession>A0A151MZL3</accession>
<gene>
    <name evidence="2" type="ORF">Y1Q_0012953</name>
</gene>
<evidence type="ECO:0000256" key="1">
    <source>
        <dbReference type="SAM" id="MobiDB-lite"/>
    </source>
</evidence>
<dbReference type="Proteomes" id="UP000050525">
    <property type="component" value="Unassembled WGS sequence"/>
</dbReference>
<evidence type="ECO:0000313" key="2">
    <source>
        <dbReference type="EMBL" id="KYO29957.1"/>
    </source>
</evidence>
<protein>
    <submittedName>
        <fullName evidence="2">Uncharacterized protein</fullName>
    </submittedName>
</protein>
<name>A0A151MZL3_ALLMI</name>
<evidence type="ECO:0000313" key="3">
    <source>
        <dbReference type="Proteomes" id="UP000050525"/>
    </source>
</evidence>
<comment type="caution">
    <text evidence="2">The sequence shown here is derived from an EMBL/GenBank/DDBJ whole genome shotgun (WGS) entry which is preliminary data.</text>
</comment>
<dbReference type="EMBL" id="AKHW03004402">
    <property type="protein sequence ID" value="KYO29957.1"/>
    <property type="molecule type" value="Genomic_DNA"/>
</dbReference>
<feature type="compositionally biased region" description="Low complexity" evidence="1">
    <location>
        <begin position="118"/>
        <end position="127"/>
    </location>
</feature>
<feature type="compositionally biased region" description="Gly residues" evidence="1">
    <location>
        <begin position="128"/>
        <end position="139"/>
    </location>
</feature>
<keyword evidence="3" id="KW-1185">Reference proteome</keyword>